<reference evidence="1 2" key="1">
    <citation type="submission" date="2021-06" db="EMBL/GenBank/DDBJ databases">
        <title>Limosilactobacillus angelus sp. nov., isolated from the human vagina.</title>
        <authorList>
            <person name="Chen Y.-S."/>
        </authorList>
    </citation>
    <scope>NUCLEOTIDE SEQUENCE [LARGE SCALE GENOMIC DNA]</scope>
    <source>
        <strain evidence="1 2">P5L02</strain>
    </source>
</reference>
<dbReference type="EMBL" id="JAHPJJ010000015">
    <property type="protein sequence ID" value="MBU9695572.1"/>
    <property type="molecule type" value="Genomic_DNA"/>
</dbReference>
<protein>
    <recommendedName>
        <fullName evidence="3">HTH luxR-type domain-containing protein</fullName>
    </recommendedName>
</protein>
<evidence type="ECO:0008006" key="3">
    <source>
        <dbReference type="Google" id="ProtNLM"/>
    </source>
</evidence>
<sequence>MDCITPMLSEALNSIDDWGDLREKIENILPPGDWRLQEILKFRKRIALAEKSREQHDIKAIRQELAKRNLTDKQYQTEFLYQHGLSAGKITTIIDIARSTADKIIRDYRDRHYGDKRKVMGITDALALMRAK</sequence>
<gene>
    <name evidence="1" type="ORF">KSL82_06650</name>
</gene>
<evidence type="ECO:0000313" key="1">
    <source>
        <dbReference type="EMBL" id="MBU9695572.1"/>
    </source>
</evidence>
<accession>A0ABS6IWA1</accession>
<dbReference type="RefSeq" id="WP_178695616.1">
    <property type="nucleotide sequence ID" value="NZ_JAHPJJ010000015.1"/>
</dbReference>
<evidence type="ECO:0000313" key="2">
    <source>
        <dbReference type="Proteomes" id="UP001196248"/>
    </source>
</evidence>
<proteinExistence type="predicted"/>
<keyword evidence="2" id="KW-1185">Reference proteome</keyword>
<name>A0ABS6IWA1_9LACO</name>
<dbReference type="Proteomes" id="UP001196248">
    <property type="component" value="Unassembled WGS sequence"/>
</dbReference>
<organism evidence="1 2">
    <name type="scientific">Limosilactobacillus portuensis</name>
    <dbReference type="NCBI Taxonomy" id="2742601"/>
    <lineage>
        <taxon>Bacteria</taxon>
        <taxon>Bacillati</taxon>
        <taxon>Bacillota</taxon>
        <taxon>Bacilli</taxon>
        <taxon>Lactobacillales</taxon>
        <taxon>Lactobacillaceae</taxon>
        <taxon>Limosilactobacillus</taxon>
    </lineage>
</organism>
<comment type="caution">
    <text evidence="1">The sequence shown here is derived from an EMBL/GenBank/DDBJ whole genome shotgun (WGS) entry which is preliminary data.</text>
</comment>